<evidence type="ECO:0000259" key="10">
    <source>
        <dbReference type="PROSITE" id="PS50275"/>
    </source>
</evidence>
<evidence type="ECO:0000256" key="5">
    <source>
        <dbReference type="ARBA" id="ARBA00022448"/>
    </source>
</evidence>
<protein>
    <recommendedName>
        <fullName evidence="4">phosphoinositide 5-phosphatase</fullName>
        <ecNumber evidence="4">3.1.3.36</ecNumber>
    </recommendedName>
</protein>
<dbReference type="GeneID" id="36518296"/>
<keyword evidence="12" id="KW-1185">Reference proteome</keyword>
<keyword evidence="7" id="KW-0378">Hydrolase</keyword>
<keyword evidence="6" id="KW-0963">Cytoplasm</keyword>
<dbReference type="FunFam" id="3.60.10.10:FF:000029">
    <property type="entry name" value="Inositol polyphosphate 5-phosphatase"/>
    <property type="match status" value="1"/>
</dbReference>
<dbReference type="STRING" id="45607.A0A2T0FPM3"/>
<feature type="region of interest" description="Disordered" evidence="9">
    <location>
        <begin position="960"/>
        <end position="1050"/>
    </location>
</feature>
<keyword evidence="8" id="KW-0653">Protein transport</keyword>
<dbReference type="InterPro" id="IPR000300">
    <property type="entry name" value="IPPc"/>
</dbReference>
<feature type="domain" description="SAC" evidence="10">
    <location>
        <begin position="141"/>
        <end position="471"/>
    </location>
</feature>
<dbReference type="Pfam" id="PF22669">
    <property type="entry name" value="Exo_endo_phos2"/>
    <property type="match status" value="1"/>
</dbReference>
<evidence type="ECO:0000256" key="2">
    <source>
        <dbReference type="ARBA" id="ARBA00008943"/>
    </source>
</evidence>
<evidence type="ECO:0000256" key="7">
    <source>
        <dbReference type="ARBA" id="ARBA00022801"/>
    </source>
</evidence>
<accession>A0A2T0FPM3</accession>
<proteinExistence type="inferred from homology"/>
<evidence type="ECO:0000313" key="11">
    <source>
        <dbReference type="EMBL" id="PRT56928.1"/>
    </source>
</evidence>
<dbReference type="GO" id="GO:0043813">
    <property type="term" value="F:phosphatidylinositol-3,5-bisphosphate 5-phosphatase activity"/>
    <property type="evidence" value="ECO:0007669"/>
    <property type="project" value="TreeGrafter"/>
</dbReference>
<dbReference type="GO" id="GO:0016020">
    <property type="term" value="C:membrane"/>
    <property type="evidence" value="ECO:0007669"/>
    <property type="project" value="TreeGrafter"/>
</dbReference>
<dbReference type="Proteomes" id="UP000238350">
    <property type="component" value="Unassembled WGS sequence"/>
</dbReference>
<dbReference type="PANTHER" id="PTHR11200:SF257">
    <property type="entry name" value="PHOSPHOINOSITIDE 5-PHOSPHATASE"/>
    <property type="match status" value="1"/>
</dbReference>
<dbReference type="Pfam" id="PF02383">
    <property type="entry name" value="Syja_N"/>
    <property type="match status" value="1"/>
</dbReference>
<dbReference type="RefSeq" id="XP_024666873.1">
    <property type="nucleotide sequence ID" value="XM_024811105.1"/>
</dbReference>
<name>A0A2T0FPM3_9ASCO</name>
<dbReference type="PROSITE" id="PS50275">
    <property type="entry name" value="SAC"/>
    <property type="match status" value="1"/>
</dbReference>
<dbReference type="GO" id="GO:0004439">
    <property type="term" value="F:phosphatidylinositol-4,5-bisphosphate 5-phosphatase activity"/>
    <property type="evidence" value="ECO:0007669"/>
    <property type="project" value="UniProtKB-EC"/>
</dbReference>
<evidence type="ECO:0000256" key="9">
    <source>
        <dbReference type="SAM" id="MobiDB-lite"/>
    </source>
</evidence>
<comment type="caution">
    <text evidence="11">The sequence shown here is derived from an EMBL/GenBank/DDBJ whole genome shotgun (WGS) entry which is preliminary data.</text>
</comment>
<dbReference type="GO" id="GO:0005737">
    <property type="term" value="C:cytoplasm"/>
    <property type="evidence" value="ECO:0007669"/>
    <property type="project" value="UniProtKB-SubCell"/>
</dbReference>
<organism evidence="11 12">
    <name type="scientific">Wickerhamiella sorbophila</name>
    <dbReference type="NCBI Taxonomy" id="45607"/>
    <lineage>
        <taxon>Eukaryota</taxon>
        <taxon>Fungi</taxon>
        <taxon>Dikarya</taxon>
        <taxon>Ascomycota</taxon>
        <taxon>Saccharomycotina</taxon>
        <taxon>Dipodascomycetes</taxon>
        <taxon>Dipodascales</taxon>
        <taxon>Trichomonascaceae</taxon>
        <taxon>Wickerhamiella</taxon>
    </lineage>
</organism>
<dbReference type="GO" id="GO:0015031">
    <property type="term" value="P:protein transport"/>
    <property type="evidence" value="ECO:0007669"/>
    <property type="project" value="UniProtKB-KW"/>
</dbReference>
<gene>
    <name evidence="11" type="ORF">B9G98_04548</name>
</gene>
<dbReference type="PANTHER" id="PTHR11200">
    <property type="entry name" value="INOSITOL 5-PHOSPHATASE"/>
    <property type="match status" value="1"/>
</dbReference>
<dbReference type="SMART" id="SM00128">
    <property type="entry name" value="IPPc"/>
    <property type="match status" value="1"/>
</dbReference>
<reference evidence="11 12" key="1">
    <citation type="submission" date="2017-04" db="EMBL/GenBank/DDBJ databases">
        <title>Genome sequencing of [Candida] sorbophila.</title>
        <authorList>
            <person name="Ahn J.O."/>
        </authorList>
    </citation>
    <scope>NUCLEOTIDE SEQUENCE [LARGE SCALE GENOMIC DNA]</scope>
    <source>
        <strain evidence="11 12">DS02</strain>
    </source>
</reference>
<evidence type="ECO:0000256" key="1">
    <source>
        <dbReference type="ARBA" id="ARBA00004496"/>
    </source>
</evidence>
<dbReference type="OrthoDB" id="405996at2759"/>
<evidence type="ECO:0000313" key="12">
    <source>
        <dbReference type="Proteomes" id="UP000238350"/>
    </source>
</evidence>
<dbReference type="InterPro" id="IPR046985">
    <property type="entry name" value="IP5"/>
</dbReference>
<dbReference type="EMBL" id="NDIQ01000022">
    <property type="protein sequence ID" value="PRT56928.1"/>
    <property type="molecule type" value="Genomic_DNA"/>
</dbReference>
<evidence type="ECO:0000256" key="4">
    <source>
        <dbReference type="ARBA" id="ARBA00013044"/>
    </source>
</evidence>
<evidence type="ECO:0000256" key="8">
    <source>
        <dbReference type="ARBA" id="ARBA00022927"/>
    </source>
</evidence>
<dbReference type="EC" id="3.1.3.36" evidence="4"/>
<comment type="similarity">
    <text evidence="2">Belongs to the synaptojanin family.</text>
</comment>
<sequence>MSAPMKVLLKQSPRTLAIVNEYHALLVMSSNPKGSLEQRTKCIVTFNKKSEVDLEGFKHVVDCFGCLGLINVGTDVFLCTITAHARTARPMPGRAVWRIHAVDFHCLTKSAWDFLDAMPTMEIHHPGQSPVDVNVHPCGGIRKLLNNGSFYYSNDFDLTAVLQNSGDTKSFSLPLDASFMWNMFMMEELIVFRSRLAADEQQFMDAGGFLTCVIRGFASTQPIRLDNLNGLLSVISRQSCRRAGTRFNVRGIDDEGNVANFVETETILWLENRLQFGYVQIRGSVPVFWEQDGNFLGGKPNLTRSFEATQPAFNKHLRQITERFGSVQIVDLLADKTGERDLSVAFSKHIEQSKDPQVRYMHFDFHKEVGNGQGYGAASRILDRIQEVIMEVGFFSHNPTTCETETEQIGVFRTNCLDCLDRTNFIQQIISRDVLDLFLDYNNLYPNEDLWQKLSTLWADNGDQLSQIYTGTNALKSSYTRSGRMNLAGALSDVTKSVSRLYVNNFVDKSRQTTIELLLGLAEGQMGITISDPVNDYVQAELARRSVEYSSDYKIQVFCGTFNVNGKVPTQADLTSWLFPREMAQFPDLYMLGFQELVELSAGQILNADSGRRVFWEDMVHQSLNRRENYVLLRSGQLVGTASMLFVKRSEMHRVRNVEGAFKKTAFGGMTGNKGGVGISFMYANTSICFLNSHLAAGMNNVEERHSDYKVLASGVRFNRGRQMKDHDTVFWLGDLNYRIDLPNDTVRTMLDQGDLQHALARMVERDQLASQMIRGETFPYFNEGKITFLPTYKYDPGTDDYDTSEKARVPAWTDRILTRGKNVRNLAYNSATKIKFSDHRPVYALFEVTVTIIDETKKDTLFHELYHERREQMGPDTTLLINDEEFREAVVTPSRLPHPSTDSKKWWAGEGLASKIPVLPPRPGMVLNPEKLNPFSTKSSDQPDFVDLASDISSIQNVVPRKPVPDSTESLVESLSRKPVPDSSESLVESLSRKPVPDSTESLVESLSRKPVPNGQENINDSGVVRKPVPLNPLDSAAGSDNDSYKSLI</sequence>
<dbReference type="AlphaFoldDB" id="A0A2T0FPM3"/>
<dbReference type="InterPro" id="IPR036691">
    <property type="entry name" value="Endo/exonu/phosph_ase_sf"/>
</dbReference>
<evidence type="ECO:0000256" key="3">
    <source>
        <dbReference type="ARBA" id="ARBA00009678"/>
    </source>
</evidence>
<evidence type="ECO:0000256" key="6">
    <source>
        <dbReference type="ARBA" id="ARBA00022490"/>
    </source>
</evidence>
<dbReference type="SUPFAM" id="SSF56219">
    <property type="entry name" value="DNase I-like"/>
    <property type="match status" value="1"/>
</dbReference>
<dbReference type="Gene3D" id="3.60.10.10">
    <property type="entry name" value="Endonuclease/exonuclease/phosphatase"/>
    <property type="match status" value="1"/>
</dbReference>
<dbReference type="InterPro" id="IPR002013">
    <property type="entry name" value="SAC_dom"/>
</dbReference>
<feature type="region of interest" description="Disordered" evidence="9">
    <location>
        <begin position="920"/>
        <end position="945"/>
    </location>
</feature>
<comment type="subcellular location">
    <subcellularLocation>
        <location evidence="1">Cytoplasm</location>
    </subcellularLocation>
</comment>
<dbReference type="GO" id="GO:0046856">
    <property type="term" value="P:phosphatidylinositol dephosphorylation"/>
    <property type="evidence" value="ECO:0007669"/>
    <property type="project" value="InterPro"/>
</dbReference>
<comment type="similarity">
    <text evidence="3">In the central section; belongs to the inositol 1,4,5-trisphosphate 5-phosphatase family.</text>
</comment>
<keyword evidence="5" id="KW-0813">Transport</keyword>